<protein>
    <submittedName>
        <fullName evidence="1">TPR-like protein</fullName>
    </submittedName>
</protein>
<dbReference type="Pfam" id="PF13424">
    <property type="entry name" value="TPR_12"/>
    <property type="match status" value="2"/>
</dbReference>
<accession>A0A9P4QML7</accession>
<dbReference type="Gene3D" id="3.40.50.300">
    <property type="entry name" value="P-loop containing nucleotide triphosphate hydrolases"/>
    <property type="match status" value="1"/>
</dbReference>
<dbReference type="GO" id="GO:0043531">
    <property type="term" value="F:ADP binding"/>
    <property type="evidence" value="ECO:0007669"/>
    <property type="project" value="InterPro"/>
</dbReference>
<dbReference type="Gene3D" id="1.25.40.10">
    <property type="entry name" value="Tetratricopeptide repeat domain"/>
    <property type="match status" value="2"/>
</dbReference>
<dbReference type="InterPro" id="IPR011990">
    <property type="entry name" value="TPR-like_helical_dom_sf"/>
</dbReference>
<organism evidence="1 2">
    <name type="scientific">Polyplosphaeria fusca</name>
    <dbReference type="NCBI Taxonomy" id="682080"/>
    <lineage>
        <taxon>Eukaryota</taxon>
        <taxon>Fungi</taxon>
        <taxon>Dikarya</taxon>
        <taxon>Ascomycota</taxon>
        <taxon>Pezizomycotina</taxon>
        <taxon>Dothideomycetes</taxon>
        <taxon>Pleosporomycetidae</taxon>
        <taxon>Pleosporales</taxon>
        <taxon>Tetraplosphaeriaceae</taxon>
        <taxon>Polyplosphaeria</taxon>
    </lineage>
</organism>
<dbReference type="PANTHER" id="PTHR46082">
    <property type="entry name" value="ATP/GTP-BINDING PROTEIN-RELATED"/>
    <property type="match status" value="1"/>
</dbReference>
<dbReference type="InterPro" id="IPR053137">
    <property type="entry name" value="NLR-like"/>
</dbReference>
<reference evidence="1" key="1">
    <citation type="journal article" date="2020" name="Stud. Mycol.">
        <title>101 Dothideomycetes genomes: a test case for predicting lifestyles and emergence of pathogens.</title>
        <authorList>
            <person name="Haridas S."/>
            <person name="Albert R."/>
            <person name="Binder M."/>
            <person name="Bloem J."/>
            <person name="Labutti K."/>
            <person name="Salamov A."/>
            <person name="Andreopoulos B."/>
            <person name="Baker S."/>
            <person name="Barry K."/>
            <person name="Bills G."/>
            <person name="Bluhm B."/>
            <person name="Cannon C."/>
            <person name="Castanera R."/>
            <person name="Culley D."/>
            <person name="Daum C."/>
            <person name="Ezra D."/>
            <person name="Gonzalez J."/>
            <person name="Henrissat B."/>
            <person name="Kuo A."/>
            <person name="Liang C."/>
            <person name="Lipzen A."/>
            <person name="Lutzoni F."/>
            <person name="Magnuson J."/>
            <person name="Mondo S."/>
            <person name="Nolan M."/>
            <person name="Ohm R."/>
            <person name="Pangilinan J."/>
            <person name="Park H.-J."/>
            <person name="Ramirez L."/>
            <person name="Alfaro M."/>
            <person name="Sun H."/>
            <person name="Tritt A."/>
            <person name="Yoshinaga Y."/>
            <person name="Zwiers L.-H."/>
            <person name="Turgeon B."/>
            <person name="Goodwin S."/>
            <person name="Spatafora J."/>
            <person name="Crous P."/>
            <person name="Grigoriev I."/>
        </authorList>
    </citation>
    <scope>NUCLEOTIDE SEQUENCE</scope>
    <source>
        <strain evidence="1">CBS 125425</strain>
    </source>
</reference>
<evidence type="ECO:0000313" key="2">
    <source>
        <dbReference type="Proteomes" id="UP000799444"/>
    </source>
</evidence>
<dbReference type="AlphaFoldDB" id="A0A9P4QML7"/>
<dbReference type="EMBL" id="ML996224">
    <property type="protein sequence ID" value="KAF2730158.1"/>
    <property type="molecule type" value="Genomic_DNA"/>
</dbReference>
<dbReference type="SUPFAM" id="SSF48452">
    <property type="entry name" value="TPR-like"/>
    <property type="match status" value="2"/>
</dbReference>
<dbReference type="Pfam" id="PF13374">
    <property type="entry name" value="TPR_10"/>
    <property type="match status" value="1"/>
</dbReference>
<dbReference type="InterPro" id="IPR027417">
    <property type="entry name" value="P-loop_NTPase"/>
</dbReference>
<dbReference type="SUPFAM" id="SSF52540">
    <property type="entry name" value="P-loop containing nucleoside triphosphate hydrolases"/>
    <property type="match status" value="1"/>
</dbReference>
<name>A0A9P4QML7_9PLEO</name>
<gene>
    <name evidence="1" type="ORF">EJ04DRAFT_474249</name>
</gene>
<evidence type="ECO:0000313" key="1">
    <source>
        <dbReference type="EMBL" id="KAF2730158.1"/>
    </source>
</evidence>
<dbReference type="PANTHER" id="PTHR46082:SF6">
    <property type="entry name" value="AAA+ ATPASE DOMAIN-CONTAINING PROTEIN-RELATED"/>
    <property type="match status" value="1"/>
</dbReference>
<sequence length="1146" mass="128641">MADPFSIAAGTIGVADVLFKVGSAIHRVQTGSSTIDEDIEILQRDVEALTFTNSAIQDLWERNKTRLPGSSLAQSDNIDDLWQKVVTILVDCKATAKQLEALVNDIAGETDPSKRPGKLQALKKTLRKETKLPGLREKRSRITDCQNSLQMLLSALILSYNQNSQDSTNLAIGHLSHTVQELSTTLKADIASFKSRLPAADGDLAKTFSDAVSSATAVAKLVSINHHFYIPKPVSSIFTGRSSLLDELRKAFDVSRESKPPSTTQKRFVVFGTGGSGKTELCCKFAQDHQDDFWGVFWIDATDSQTVEHSFSRIVKIAGIASSEGSHQRAAKEWLSRQERPWLLLVDNADDPNLPLQDCFPEGKRGCILVTTRVRAHKIHGTAGSKSYAFGPLPPDEANDLLLKAADKPSPWDPETTKHAISIASKLGCLPLALIQAGTAIRTGLCSLANYVGYLSRSWAELRRKRFNPHSRQEVADRVDSMVDQLLIYSSYELNLGHLENSKEQSHQDAVQLLKMFSCFHFQNIRLGVLIKAATNPAFERKLLQQGLEEENRFKAVLKPKTRSEYLRDKLISSLEFLLRDRSPSVLPSALKVNEPPPVSVDDIESRLRKALRHLADMSLINLHENGFTHLSMHPLWHTWVRQRPEMRLVEEALWCQAARTTLAQSIILPPHGSSEEEEAMRRSLLPHINHVRRCQSDIDARIKENKESRPRSWSQFLSISLTKAFAPKHTMQPREALELAKFSRVYMECTQWDEAEKLQVKVKEFACAKLGPDHPRTIAVSLFLAATYGAQTRANEAAELQEHALQAYTNSLGPNHPKTHKMKDMLGATRCFQGRFRDSRMLHEQAAEAMTNNFYGNSEEGLDAIEQSIEDLDRVSHSKFDEILEVHGDSIKRMRGASVTDPEDLFTSWANLGRIKWRYFLYDDSRRLYKKAALGLLALLGPSDSRTIDVLQDLALSYVDSEGEPSGGGLEHIDDALAIQKNIYDERKKTLGEESPLTLLALGIMARLESARGNHEEAERMFRNILPIAQRTLGDNHFGTLAGRAHFAQVLVRQTKYDEAEKLLQQVVQKRKYRSQARDDGNHPDHIIALWYLVRCYERHGKISEAIAHARDLEQAVETIGGEGLGKQHPFAVKLRQLQLQETLI</sequence>
<comment type="caution">
    <text evidence="1">The sequence shown here is derived from an EMBL/GenBank/DDBJ whole genome shotgun (WGS) entry which is preliminary data.</text>
</comment>
<dbReference type="OrthoDB" id="5086500at2759"/>
<keyword evidence="2" id="KW-1185">Reference proteome</keyword>
<proteinExistence type="predicted"/>
<dbReference type="Proteomes" id="UP000799444">
    <property type="component" value="Unassembled WGS sequence"/>
</dbReference>